<dbReference type="SUPFAM" id="SSF52266">
    <property type="entry name" value="SGNH hydrolase"/>
    <property type="match status" value="1"/>
</dbReference>
<evidence type="ECO:0000313" key="2">
    <source>
        <dbReference type="EMBL" id="PZO89783.1"/>
    </source>
</evidence>
<dbReference type="Proteomes" id="UP000249066">
    <property type="component" value="Unassembled WGS sequence"/>
</dbReference>
<dbReference type="Pfam" id="PF13472">
    <property type="entry name" value="Lipase_GDSL_2"/>
    <property type="match status" value="1"/>
</dbReference>
<dbReference type="InterPro" id="IPR036514">
    <property type="entry name" value="SGNH_hydro_sf"/>
</dbReference>
<dbReference type="EMBL" id="QFNN01000046">
    <property type="protein sequence ID" value="PZO89783.1"/>
    <property type="molecule type" value="Genomic_DNA"/>
</dbReference>
<gene>
    <name evidence="2" type="ORF">DI623_09035</name>
</gene>
<evidence type="ECO:0000313" key="3">
    <source>
        <dbReference type="Proteomes" id="UP000249066"/>
    </source>
</evidence>
<dbReference type="PANTHER" id="PTHR43784:SF2">
    <property type="entry name" value="GDSL-LIKE LIPASE_ACYLHYDROLASE, PUTATIVE (AFU_ORTHOLOGUE AFUA_2G00820)-RELATED"/>
    <property type="match status" value="1"/>
</dbReference>
<evidence type="ECO:0000259" key="1">
    <source>
        <dbReference type="Pfam" id="PF13472"/>
    </source>
</evidence>
<proteinExistence type="predicted"/>
<organism evidence="2 3">
    <name type="scientific">Sphingomonas sanxanigenens</name>
    <dbReference type="NCBI Taxonomy" id="397260"/>
    <lineage>
        <taxon>Bacteria</taxon>
        <taxon>Pseudomonadati</taxon>
        <taxon>Pseudomonadota</taxon>
        <taxon>Alphaproteobacteria</taxon>
        <taxon>Sphingomonadales</taxon>
        <taxon>Sphingomonadaceae</taxon>
        <taxon>Sphingomonas</taxon>
    </lineage>
</organism>
<dbReference type="InterPro" id="IPR013830">
    <property type="entry name" value="SGNH_hydro"/>
</dbReference>
<dbReference type="PANTHER" id="PTHR43784">
    <property type="entry name" value="GDSL-LIKE LIPASE/ACYLHYDROLASE, PUTATIVE (AFU_ORTHOLOGUE AFUA_2G00820)-RELATED"/>
    <property type="match status" value="1"/>
</dbReference>
<dbReference type="InterPro" id="IPR053140">
    <property type="entry name" value="GDSL_Rv0518-like"/>
</dbReference>
<reference evidence="2 3" key="1">
    <citation type="submission" date="2017-08" db="EMBL/GenBank/DDBJ databases">
        <title>Infants hospitalized years apart are colonized by the same room-sourced microbial strains.</title>
        <authorList>
            <person name="Brooks B."/>
            <person name="Olm M.R."/>
            <person name="Firek B.A."/>
            <person name="Baker R."/>
            <person name="Thomas B.C."/>
            <person name="Morowitz M.J."/>
            <person name="Banfield J.F."/>
        </authorList>
    </citation>
    <scope>NUCLEOTIDE SEQUENCE [LARGE SCALE GENOMIC DNA]</scope>
    <source>
        <strain evidence="2">S2_018_000_R2_101</strain>
    </source>
</reference>
<accession>A0A2W5A5N2</accession>
<protein>
    <submittedName>
        <fullName evidence="2">GDSL family lipase</fullName>
    </submittedName>
</protein>
<name>A0A2W5A5N2_9SPHN</name>
<comment type="caution">
    <text evidence="2">The sequence shown here is derived from an EMBL/GenBank/DDBJ whole genome shotgun (WGS) entry which is preliminary data.</text>
</comment>
<dbReference type="AlphaFoldDB" id="A0A2W5A5N2"/>
<feature type="domain" description="SGNH hydrolase-type esterase" evidence="1">
    <location>
        <begin position="206"/>
        <end position="403"/>
    </location>
</feature>
<dbReference type="GO" id="GO:0016788">
    <property type="term" value="F:hydrolase activity, acting on ester bonds"/>
    <property type="evidence" value="ECO:0007669"/>
    <property type="project" value="UniProtKB-ARBA"/>
</dbReference>
<dbReference type="Gene3D" id="3.40.50.1110">
    <property type="entry name" value="SGNH hydrolase"/>
    <property type="match status" value="1"/>
</dbReference>
<dbReference type="CDD" id="cd01830">
    <property type="entry name" value="XynE_like"/>
    <property type="match status" value="1"/>
</dbReference>
<sequence>MGQFRAIGLVVVAALSIGAARPQTREHLPEHWVGSWASSQLVPDAQNALPDSDLGDATLRQVVRLSIGGDRFRLLLSNAFGARPLVIDAAHIALAASADSPRLRPGTGRALSFDGRAEVTIPAGASYWSDPVALDAPPLASVTISIHLPAAPSRQTSHPGSRATSYVVAGNHVADADLPGAKAVNGWFQIAGVAVAAAPAARAVVALGDSITDGHGATTNGNDRWPDRLAERLQADPRTRAVGVLNHGIGGNRLLLDGLGPNALARFDRDVLAQPGVRYLIVLEGINDLGTLTRDAPATPEAHRALVARMIGAYRQIVARAHAAGVKVYGATILPDGASGYYHPDAQNEADRQAVNAWIRTPGNFDAVIDFDAIARDPADPRRMKKAYDLGDGLHPGPAGYRAMGDAIPLDLFR</sequence>